<accession>A0A841BP56</accession>
<dbReference type="Proteomes" id="UP000587527">
    <property type="component" value="Unassembled WGS sequence"/>
</dbReference>
<dbReference type="RefSeq" id="WP_184834673.1">
    <property type="nucleotide sequence ID" value="NZ_JACHMN010000002.1"/>
</dbReference>
<dbReference type="Gene3D" id="1.10.287.1060">
    <property type="entry name" value="ESAT-6-like"/>
    <property type="match status" value="1"/>
</dbReference>
<name>A0A841BP56_9ACTN</name>
<protein>
    <submittedName>
        <fullName evidence="1">Uncharacterized protein YukE</fullName>
    </submittedName>
</protein>
<gene>
    <name evidence="1" type="ORF">F4553_001990</name>
</gene>
<proteinExistence type="predicted"/>
<comment type="caution">
    <text evidence="1">The sequence shown here is derived from an EMBL/GenBank/DDBJ whole genome shotgun (WGS) entry which is preliminary data.</text>
</comment>
<sequence>MVDWSALGENPVPGEVWTVRDVSRQIRRVGSDAIEALHHLELIQTKCGEGIWTGDAADTFRKQLTEVIPDLRKVADSHDRAGWALSTYADSLDHAQATARDAAMRAVEARDGIRRCETTTEQARQHLSGCQTAAGLIASQLRSARLDSLTSLLDPAQHAIAEQHVRDLEIRRHRADDRVSTARTEVATQERHVGEAHALLDAARRLGGQAAALRADAGSVAVRELRTASNEGIHNKGILERTFNAAVDLATSIIDSPAFAEFIDRLADVGTILTAVGVVLCFIPGLQVVGGGLLALGKAVNVIVLVGTLLLAARGKASIWKVGEAAFGVVGFGRGLKIMKGANAATGSMIKRALYFKDARRATGFIRSFRATTRPADGGLIGKMLKLNPQQAFQVMTVKQVISDLNSVRKGAGVVIEKGLDYSGQRGQK</sequence>
<reference evidence="1 2" key="1">
    <citation type="submission" date="2020-08" db="EMBL/GenBank/DDBJ databases">
        <title>Sequencing the genomes of 1000 actinobacteria strains.</title>
        <authorList>
            <person name="Klenk H.-P."/>
        </authorList>
    </citation>
    <scope>NUCLEOTIDE SEQUENCE [LARGE SCALE GENOMIC DNA]</scope>
    <source>
        <strain evidence="1 2">DSM 45362</strain>
    </source>
</reference>
<evidence type="ECO:0000313" key="1">
    <source>
        <dbReference type="EMBL" id="MBB5868611.1"/>
    </source>
</evidence>
<keyword evidence="2" id="KW-1185">Reference proteome</keyword>
<dbReference type="AlphaFoldDB" id="A0A841BP56"/>
<evidence type="ECO:0000313" key="2">
    <source>
        <dbReference type="Proteomes" id="UP000587527"/>
    </source>
</evidence>
<dbReference type="EMBL" id="JACHMN010000002">
    <property type="protein sequence ID" value="MBB5868611.1"/>
    <property type="molecule type" value="Genomic_DNA"/>
</dbReference>
<organism evidence="1 2">
    <name type="scientific">Allocatelliglobosispora scoriae</name>
    <dbReference type="NCBI Taxonomy" id="643052"/>
    <lineage>
        <taxon>Bacteria</taxon>
        <taxon>Bacillati</taxon>
        <taxon>Actinomycetota</taxon>
        <taxon>Actinomycetes</taxon>
        <taxon>Micromonosporales</taxon>
        <taxon>Micromonosporaceae</taxon>
        <taxon>Allocatelliglobosispora</taxon>
    </lineage>
</organism>